<keyword evidence="2" id="KW-1185">Reference proteome</keyword>
<organism evidence="1 2">
    <name type="scientific">Yersinia mollaretii (strain ATCC 43969 / DSM 18520 / CIP 103324 / CNY 7263 / WAIP 204)</name>
    <dbReference type="NCBI Taxonomy" id="349967"/>
    <lineage>
        <taxon>Bacteria</taxon>
        <taxon>Pseudomonadati</taxon>
        <taxon>Pseudomonadota</taxon>
        <taxon>Gammaproteobacteria</taxon>
        <taxon>Enterobacterales</taxon>
        <taxon>Yersiniaceae</taxon>
        <taxon>Yersinia</taxon>
    </lineage>
</organism>
<dbReference type="Proteomes" id="UP000003027">
    <property type="component" value="Unassembled WGS sequence"/>
</dbReference>
<dbReference type="EMBL" id="AALD02000034">
    <property type="protein sequence ID" value="EEQ09605.1"/>
    <property type="molecule type" value="Genomic_DNA"/>
</dbReference>
<name>A0ABP2EG96_YERMW</name>
<proteinExistence type="predicted"/>
<dbReference type="GeneID" id="57919164"/>
<sequence>MSELLNTPSARDWVKKAIQRHANGIYGKIVPAVIWTDARGNDGELLVNEDPVNLVAKINMDPFILLHNHDPGKPKGYVLESECFESKDGTKFVAAVLGLYSGKSVVEFSSLDFVQKAFVSSPKMLPLLPDGEQIEFATDPREVDAAWLAQVINDCPLPIEYTELSHNAADAELELIRIGIGYLAIVWNPYVTSVASEAGKRTYTAIHEWLRKLLSKLADRRNPLLDVSSYQNDCQVSFLFRGKDVKLHYAAHEALPKAAAQAAQLISNFKDRGKPARLLTYEWDKDALKWYPSYAVLNDQTIIVDSSTLIAVEQLPTELSLGIRKGESLIPVIKSALEPEDK</sequence>
<gene>
    <name evidence="1" type="ORF">ymoll0001_19650</name>
</gene>
<dbReference type="RefSeq" id="WP_004876211.1">
    <property type="nucleotide sequence ID" value="NZ_AALD02000034.1"/>
</dbReference>
<protein>
    <submittedName>
        <fullName evidence="1">Uncharacterized protein</fullName>
    </submittedName>
</protein>
<comment type="caution">
    <text evidence="1">The sequence shown here is derived from an EMBL/GenBank/DDBJ whole genome shotgun (WGS) entry which is preliminary data.</text>
</comment>
<reference evidence="1" key="1">
    <citation type="submission" date="2008-12" db="EMBL/GenBank/DDBJ databases">
        <title>Annotation of the Yersinia mollaretii ATCC 43969 genome.</title>
        <authorList>
            <person name="Read T.D."/>
            <person name="Akmal A."/>
            <person name="Bishop-Lilly K."/>
            <person name="Chen P.E."/>
            <person name="Cook C."/>
            <person name="Kiley M.P."/>
            <person name="Lentz S."/>
            <person name="Mateczun A."/>
            <person name="Nagarajan N."/>
            <person name="Nolan N."/>
            <person name="Osborne B.I."/>
            <person name="Pop M."/>
            <person name="Sozhamannan S."/>
            <person name="Stewart A.C."/>
            <person name="Sulakvelidze A."/>
            <person name="Thomason B."/>
            <person name="Willner K."/>
            <person name="Zwick M.E."/>
        </authorList>
    </citation>
    <scope>NUCLEOTIDE SEQUENCE [LARGE SCALE GENOMIC DNA]</scope>
    <source>
        <strain evidence="1">ATCC 43969</strain>
    </source>
</reference>
<evidence type="ECO:0000313" key="2">
    <source>
        <dbReference type="Proteomes" id="UP000003027"/>
    </source>
</evidence>
<evidence type="ECO:0000313" key="1">
    <source>
        <dbReference type="EMBL" id="EEQ09605.1"/>
    </source>
</evidence>
<accession>A0ABP2EG96</accession>